<dbReference type="CDD" id="cd00229">
    <property type="entry name" value="SGNH_hydrolase"/>
    <property type="match status" value="1"/>
</dbReference>
<comment type="caution">
    <text evidence="4">The sequence shown here is derived from an EMBL/GenBank/DDBJ whole genome shotgun (WGS) entry which is preliminary data.</text>
</comment>
<dbReference type="AlphaFoldDB" id="A0A6L3Y270"/>
<dbReference type="SUPFAM" id="SSF52266">
    <property type="entry name" value="SGNH hydrolase"/>
    <property type="match status" value="1"/>
</dbReference>
<reference evidence="4 5" key="1">
    <citation type="submission" date="2019-09" db="EMBL/GenBank/DDBJ databases">
        <title>Reversal of blaTEM antimicrobial resistance by CRISPR-Cas9 in clinical E. coli and other Enterobacteriaceae strains.</title>
        <authorList>
            <person name="Tagliaferri T."/>
            <person name="Guimaraes N."/>
            <person name="Pereira M."/>
            <person name="Felicori L."/>
            <person name="Horz H.-P."/>
            <person name="Santos S."/>
            <person name="Mendes T."/>
        </authorList>
    </citation>
    <scope>NUCLEOTIDE SEQUENCE [LARGE SCALE GENOMIC DNA]</scope>
    <source>
        <strain evidence="4 5">E2_blaTEM_MG</strain>
    </source>
</reference>
<dbReference type="RefSeq" id="WP_023303499.1">
    <property type="nucleotide sequence ID" value="NZ_CP085774.1"/>
</dbReference>
<evidence type="ECO:0000259" key="2">
    <source>
        <dbReference type="Pfam" id="PF21562"/>
    </source>
</evidence>
<dbReference type="EMBL" id="WBSZ01000020">
    <property type="protein sequence ID" value="KAB2529148.1"/>
    <property type="molecule type" value="Genomic_DNA"/>
</dbReference>
<dbReference type="Pfam" id="PF18668">
    <property type="entry name" value="Tail_spike_N"/>
    <property type="match status" value="1"/>
</dbReference>
<dbReference type="InterPro" id="IPR036514">
    <property type="entry name" value="SGNH_hydro_sf"/>
</dbReference>
<dbReference type="Pfam" id="PF21562">
    <property type="entry name" value="Gp63_3rd_G7C"/>
    <property type="match status" value="1"/>
</dbReference>
<dbReference type="Proteomes" id="UP000476281">
    <property type="component" value="Unassembled WGS sequence"/>
</dbReference>
<proteinExistence type="predicted"/>
<dbReference type="Gene3D" id="2.10.10.80">
    <property type="match status" value="1"/>
</dbReference>
<feature type="domain" description="Tailspike protein galactose-binding" evidence="3">
    <location>
        <begin position="484"/>
        <end position="616"/>
    </location>
</feature>
<dbReference type="GO" id="GO:0016788">
    <property type="term" value="F:hydrolase activity, acting on ester bonds"/>
    <property type="evidence" value="ECO:0007669"/>
    <property type="project" value="UniProtKB-ARBA"/>
</dbReference>
<evidence type="ECO:0000313" key="4">
    <source>
        <dbReference type="EMBL" id="KAB2529148.1"/>
    </source>
</evidence>
<evidence type="ECO:0000313" key="5">
    <source>
        <dbReference type="Proteomes" id="UP000476281"/>
    </source>
</evidence>
<dbReference type="Gene3D" id="3.40.50.1110">
    <property type="entry name" value="SGNH hydrolase"/>
    <property type="match status" value="1"/>
</dbReference>
<sequence>MTTYNTGNPLGSAAAKDLYDNAENLDHLVNDQANESYPDRFGAPRKTWYGIEKSANQAILNYGYITKDSFEDGSTISLANECLRWKSNGEYYRWDGILPKVVPPGSTPDSTGGIGDGKWVSVGDAALRTELSNGKYRSDALAVKYVPGVVIDSTTDNRAAIYAYTGQIYVPKGVQLRCNFLPDDDVTKFTGEGKILTRDPWGNEHVFDVSLATHGSKYTAFNVINQFARRNTQCRVGIVGDSITDGAYGTGWVANPTDSNGDLSSTNYDHNGNGGAGSWFRTFTDWLNRFTKNGAFIFKAENCASSGKRLIDGWANRNFDHGFFKNTAYGNVPPDVCFMSMGVNDNGQLDTLGFDQYLFRFEQFIRKAWGYGCAVCVVSMNQNGSQWAALEASIKKHIERLFPAVEFLDLSQPVTEMYRDLGSYTLEDIARRPTDGTFDSTHYAPLGHQYIGAYAAKAVMPYRVHTAKKGNNFVPTVDNDIQPFGFPSGSTYSVGMERLSGNTYLNGLTGWGVVSPATENLTIRYFVWCETSDISMVIFEPYNPTYVAAGRANSISIRQQDNRNAAFFSGNIASNGVSSFTNKLTTRTGILKKGLNQIEIVYDGTPSKVYPPALLFRGELNESCSQSASVFLAANAIKGVYGQVRDKADLLLAYGAETANDEAPDMYGATKSSNVQNVVLSALPVDCGVVFYYKPTSQSGVVAKRVATGIEISTMLFGALTVVGTLTCDVTGEVTLTAGLSGTTPTITVKPTSGATVTQQVAGFSGGKIGLINKGTSGQTLSVRSTAHYVI</sequence>
<gene>
    <name evidence="4" type="ORF">F9C29_02110</name>
</gene>
<dbReference type="InterPro" id="IPR054153">
    <property type="entry name" value="G7C_GBD"/>
</dbReference>
<name>A0A6L3Y270_9ENTR</name>
<feature type="domain" description="Tail fiber protein third" evidence="2">
    <location>
        <begin position="146"/>
        <end position="209"/>
    </location>
</feature>
<accession>A0A6L3Y270</accession>
<dbReference type="InterPro" id="IPR040775">
    <property type="entry name" value="Tail_spike_N"/>
</dbReference>
<dbReference type="Pfam" id="PF21988">
    <property type="entry name" value="G7C_GBD"/>
    <property type="match status" value="1"/>
</dbReference>
<evidence type="ECO:0000259" key="3">
    <source>
        <dbReference type="Pfam" id="PF21988"/>
    </source>
</evidence>
<evidence type="ECO:0000259" key="1">
    <source>
        <dbReference type="Pfam" id="PF18668"/>
    </source>
</evidence>
<dbReference type="InterPro" id="IPR049297">
    <property type="entry name" value="Gp63_dom_3"/>
</dbReference>
<feature type="domain" description="Tail spike TSP1/Gp66 N-terminal" evidence="1">
    <location>
        <begin position="66"/>
        <end position="124"/>
    </location>
</feature>
<keyword evidence="4" id="KW-0378">Hydrolase</keyword>
<organism evidence="4 5">
    <name type="scientific">Enterobacter hormaechei</name>
    <dbReference type="NCBI Taxonomy" id="158836"/>
    <lineage>
        <taxon>Bacteria</taxon>
        <taxon>Pseudomonadati</taxon>
        <taxon>Pseudomonadota</taxon>
        <taxon>Gammaproteobacteria</taxon>
        <taxon>Enterobacterales</taxon>
        <taxon>Enterobacteriaceae</taxon>
        <taxon>Enterobacter</taxon>
        <taxon>Enterobacter cloacae complex</taxon>
    </lineage>
</organism>
<protein>
    <submittedName>
        <fullName evidence="4">SGNH/GDSL hydrolase family protein</fullName>
    </submittedName>
</protein>